<dbReference type="GeneID" id="56743845"/>
<evidence type="ECO:0000313" key="2">
    <source>
        <dbReference type="Proteomes" id="UP000252797"/>
    </source>
</evidence>
<sequence>MVRPQEVKAPKEKIEVLAILEDGTKTRKGYSVALVKWYAKKAIAIRWDGDDAQDKGFPVTVNGYHPAWFVLPDKLTELYSKDYKELISTMRFIEDLDK</sequence>
<comment type="caution">
    <text evidence="1">The sequence shown here is derived from an EMBL/GenBank/DDBJ whole genome shotgun (WGS) entry which is preliminary data.</text>
</comment>
<dbReference type="KEGG" id="edu:LIU_07300"/>
<dbReference type="RefSeq" id="WP_005877056.1">
    <property type="nucleotide sequence ID" value="NZ_CABGIQ010000032.1"/>
</dbReference>
<reference evidence="1 2" key="1">
    <citation type="submission" date="2015-06" db="EMBL/GenBank/DDBJ databases">
        <title>The Genome Sequence of Enterococcus durans 4EA1.</title>
        <authorList>
            <consortium name="The Broad Institute Genomics Platform"/>
            <consortium name="The Broad Institute Genome Sequencing Center for Infectious Disease"/>
            <person name="Earl A.M."/>
            <person name="Van Tyne D."/>
            <person name="Lebreton F."/>
            <person name="Saavedra J.T."/>
            <person name="Gilmore M.S."/>
            <person name="Manson Mcguire A."/>
            <person name="Clock S."/>
            <person name="Crupain M."/>
            <person name="Rangan U."/>
            <person name="Young S."/>
            <person name="Abouelleil A."/>
            <person name="Cao P."/>
            <person name="Chapman S.B."/>
            <person name="Griggs A."/>
            <person name="Priest M."/>
            <person name="Shea T."/>
            <person name="Wortman J."/>
            <person name="Nusbaum C."/>
            <person name="Birren B."/>
        </authorList>
    </citation>
    <scope>NUCLEOTIDE SEQUENCE [LARGE SCALE GENOMIC DNA]</scope>
    <source>
        <strain evidence="1 2">4EA1</strain>
    </source>
</reference>
<name>A0A367CEK0_9ENTE</name>
<organism evidence="1 2">
    <name type="scientific">Enterococcus durans</name>
    <dbReference type="NCBI Taxonomy" id="53345"/>
    <lineage>
        <taxon>Bacteria</taxon>
        <taxon>Bacillati</taxon>
        <taxon>Bacillota</taxon>
        <taxon>Bacilli</taxon>
        <taxon>Lactobacillales</taxon>
        <taxon>Enterococcaceae</taxon>
        <taxon>Enterococcus</taxon>
    </lineage>
</organism>
<protein>
    <submittedName>
        <fullName evidence="1">Uncharacterized protein</fullName>
    </submittedName>
</protein>
<gene>
    <name evidence="1" type="ORF">EA71_01211</name>
</gene>
<accession>A0A367CEK0</accession>
<dbReference type="EMBL" id="LEPB01000004">
    <property type="protein sequence ID" value="RCA10460.1"/>
    <property type="molecule type" value="Genomic_DNA"/>
</dbReference>
<evidence type="ECO:0000313" key="1">
    <source>
        <dbReference type="EMBL" id="RCA10460.1"/>
    </source>
</evidence>
<proteinExistence type="predicted"/>
<dbReference type="Proteomes" id="UP000252797">
    <property type="component" value="Unassembled WGS sequence"/>
</dbReference>
<dbReference type="AlphaFoldDB" id="A0A367CEK0"/>